<gene>
    <name evidence="1" type="ORF">BDW02DRAFT_341858</name>
</gene>
<accession>A0A6A5KEE1</accession>
<proteinExistence type="predicted"/>
<name>A0A6A5KEE1_9PLEO</name>
<evidence type="ECO:0000313" key="2">
    <source>
        <dbReference type="Proteomes" id="UP000800040"/>
    </source>
</evidence>
<evidence type="ECO:0000313" key="1">
    <source>
        <dbReference type="EMBL" id="KAF1834381.1"/>
    </source>
</evidence>
<protein>
    <submittedName>
        <fullName evidence="1">Uncharacterized protein</fullName>
    </submittedName>
</protein>
<dbReference type="Proteomes" id="UP000800040">
    <property type="component" value="Unassembled WGS sequence"/>
</dbReference>
<dbReference type="AlphaFoldDB" id="A0A6A5KEE1"/>
<sequence length="126" mass="13313">MRCYCFICSSSNPLLSSWFAQSAIVSLGLAKLPIVSARSHKVDLTSVPQLCYMHRSVLIGSLAAVPCATNLSISSPSCPTGGALRRVLHALTTQRQRAAPPNLFARLGSQSSCRLSARISLAGDAP</sequence>
<organism evidence="1 2">
    <name type="scientific">Decorospora gaudefroyi</name>
    <dbReference type="NCBI Taxonomy" id="184978"/>
    <lineage>
        <taxon>Eukaryota</taxon>
        <taxon>Fungi</taxon>
        <taxon>Dikarya</taxon>
        <taxon>Ascomycota</taxon>
        <taxon>Pezizomycotina</taxon>
        <taxon>Dothideomycetes</taxon>
        <taxon>Pleosporomycetidae</taxon>
        <taxon>Pleosporales</taxon>
        <taxon>Pleosporineae</taxon>
        <taxon>Pleosporaceae</taxon>
        <taxon>Decorospora</taxon>
    </lineage>
</organism>
<dbReference type="EMBL" id="ML975303">
    <property type="protein sequence ID" value="KAF1834381.1"/>
    <property type="molecule type" value="Genomic_DNA"/>
</dbReference>
<keyword evidence="2" id="KW-1185">Reference proteome</keyword>
<reference evidence="1" key="1">
    <citation type="submission" date="2020-01" db="EMBL/GenBank/DDBJ databases">
        <authorList>
            <consortium name="DOE Joint Genome Institute"/>
            <person name="Haridas S."/>
            <person name="Albert R."/>
            <person name="Binder M."/>
            <person name="Bloem J."/>
            <person name="Labutti K."/>
            <person name="Salamov A."/>
            <person name="Andreopoulos B."/>
            <person name="Baker S.E."/>
            <person name="Barry K."/>
            <person name="Bills G."/>
            <person name="Bluhm B.H."/>
            <person name="Cannon C."/>
            <person name="Castanera R."/>
            <person name="Culley D.E."/>
            <person name="Daum C."/>
            <person name="Ezra D."/>
            <person name="Gonzalez J.B."/>
            <person name="Henrissat B."/>
            <person name="Kuo A."/>
            <person name="Liang C."/>
            <person name="Lipzen A."/>
            <person name="Lutzoni F."/>
            <person name="Magnuson J."/>
            <person name="Mondo S."/>
            <person name="Nolan M."/>
            <person name="Ohm R."/>
            <person name="Pangilinan J."/>
            <person name="Park H.-J."/>
            <person name="Ramirez L."/>
            <person name="Alfaro M."/>
            <person name="Sun H."/>
            <person name="Tritt A."/>
            <person name="Yoshinaga Y."/>
            <person name="Zwiers L.-H."/>
            <person name="Turgeon B.G."/>
            <person name="Goodwin S.B."/>
            <person name="Spatafora J.W."/>
            <person name="Crous P.W."/>
            <person name="Grigoriev I.V."/>
        </authorList>
    </citation>
    <scope>NUCLEOTIDE SEQUENCE</scope>
    <source>
        <strain evidence="1">P77</strain>
    </source>
</reference>